<dbReference type="PANTHER" id="PTHR30409:SF1">
    <property type="entry name" value="CARBAMATE KINASE-RELATED"/>
    <property type="match status" value="1"/>
</dbReference>
<dbReference type="AlphaFoldDB" id="A0A9X8RDZ5"/>
<keyword evidence="6 9" id="KW-0418">Kinase</keyword>
<feature type="domain" description="Aspartate/glutamate/uridylate kinase" evidence="10">
    <location>
        <begin position="3"/>
        <end position="298"/>
    </location>
</feature>
<dbReference type="SUPFAM" id="SSF53633">
    <property type="entry name" value="Carbamate kinase-like"/>
    <property type="match status" value="1"/>
</dbReference>
<evidence type="ECO:0000256" key="8">
    <source>
        <dbReference type="NCBIfam" id="TIGR00746"/>
    </source>
</evidence>
<organism evidence="11 12">
    <name type="scientific">Peribacillus simplex</name>
    <dbReference type="NCBI Taxonomy" id="1478"/>
    <lineage>
        <taxon>Bacteria</taxon>
        <taxon>Bacillati</taxon>
        <taxon>Bacillota</taxon>
        <taxon>Bacilli</taxon>
        <taxon>Bacillales</taxon>
        <taxon>Bacillaceae</taxon>
        <taxon>Peribacillus</taxon>
    </lineage>
</organism>
<dbReference type="GO" id="GO:0005829">
    <property type="term" value="C:cytosol"/>
    <property type="evidence" value="ECO:0007669"/>
    <property type="project" value="TreeGrafter"/>
</dbReference>
<evidence type="ECO:0000256" key="1">
    <source>
        <dbReference type="ARBA" id="ARBA00005118"/>
    </source>
</evidence>
<keyword evidence="4" id="KW-0056">Arginine metabolism</keyword>
<dbReference type="InterPro" id="IPR001048">
    <property type="entry name" value="Asp/Glu/Uridylate_kinase"/>
</dbReference>
<comment type="pathway">
    <text evidence="1">Metabolic intermediate metabolism; carbamoyl phosphate degradation; CO(2) and NH(3) from carbamoyl phosphate: step 1/1.</text>
</comment>
<dbReference type="InterPro" id="IPR003964">
    <property type="entry name" value="Carb_kinase"/>
</dbReference>
<dbReference type="RefSeq" id="WP_076372031.1">
    <property type="nucleotide sequence ID" value="NZ_FTMX01000010.1"/>
</dbReference>
<dbReference type="CDD" id="cd04235">
    <property type="entry name" value="AAK_CK"/>
    <property type="match status" value="1"/>
</dbReference>
<reference evidence="11 12" key="1">
    <citation type="submission" date="2017-01" db="EMBL/GenBank/DDBJ databases">
        <authorList>
            <person name="Varghese N."/>
            <person name="Submissions S."/>
        </authorList>
    </citation>
    <scope>NUCLEOTIDE SEQUENCE [LARGE SCALE GENOMIC DNA]</scope>
    <source>
        <strain evidence="11 12">RUG2-6</strain>
    </source>
</reference>
<evidence type="ECO:0000313" key="11">
    <source>
        <dbReference type="EMBL" id="SIS04379.1"/>
    </source>
</evidence>
<proteinExistence type="inferred from homology"/>
<protein>
    <recommendedName>
        <fullName evidence="3 8">Carbamate kinase</fullName>
    </recommendedName>
</protein>
<evidence type="ECO:0000256" key="9">
    <source>
        <dbReference type="PIRNR" id="PIRNR000723"/>
    </source>
</evidence>
<evidence type="ECO:0000256" key="5">
    <source>
        <dbReference type="ARBA" id="ARBA00022679"/>
    </source>
</evidence>
<dbReference type="PANTHER" id="PTHR30409">
    <property type="entry name" value="CARBAMATE KINASE"/>
    <property type="match status" value="1"/>
</dbReference>
<dbReference type="FunFam" id="3.40.1160.10:FF:000007">
    <property type="entry name" value="Carbamate kinase"/>
    <property type="match status" value="1"/>
</dbReference>
<evidence type="ECO:0000256" key="2">
    <source>
        <dbReference type="ARBA" id="ARBA00011066"/>
    </source>
</evidence>
<dbReference type="GO" id="GO:0019546">
    <property type="term" value="P:L-arginine deiminase pathway"/>
    <property type="evidence" value="ECO:0007669"/>
    <property type="project" value="TreeGrafter"/>
</dbReference>
<dbReference type="EMBL" id="FTMX01000010">
    <property type="protein sequence ID" value="SIS04379.1"/>
    <property type="molecule type" value="Genomic_DNA"/>
</dbReference>
<evidence type="ECO:0000256" key="7">
    <source>
        <dbReference type="ARBA" id="ARBA00048467"/>
    </source>
</evidence>
<dbReference type="InterPro" id="IPR036393">
    <property type="entry name" value="AceGlu_kinase-like_sf"/>
</dbReference>
<evidence type="ECO:0000259" key="10">
    <source>
        <dbReference type="Pfam" id="PF00696"/>
    </source>
</evidence>
<name>A0A9X8RDZ5_9BACI</name>
<dbReference type="Pfam" id="PF00696">
    <property type="entry name" value="AA_kinase"/>
    <property type="match status" value="1"/>
</dbReference>
<sequence length="326" mass="35527">MEKLVIVAIGGNSLVRDNGRDTIQDQFESVCETAVNIADMVQEGYNVAVTHGNGPQVGFGLRRSEIAGKVAGMAPVPLVNCVADTQGGIGYQIHQALMNEFAKRGINKKVATLITQVEVSIDDPNFKNPIKPVGSFFTKEQAEEMKNEHPDWIFVEDSQRGYRRVVPSPKPIDIVEKEAIKSLIEDGYVVIAVGGGGIPVFKTGNNTYEGIDAVIDKDFATSLLAEQINAETLIITTGVSKVFINFGKPDQQALENITVEETKQYVLENHFPPGSMLPKIEASLNFLENNGTRVIITNPESLKDAIKEKAGTHIIKIDSTCNTVNM</sequence>
<dbReference type="GO" id="GO:0008804">
    <property type="term" value="F:carbamate kinase activity"/>
    <property type="evidence" value="ECO:0007669"/>
    <property type="project" value="UniProtKB-UniRule"/>
</dbReference>
<comment type="similarity">
    <text evidence="2 9">Belongs to the carbamate kinase family.</text>
</comment>
<dbReference type="Gene3D" id="3.40.1160.10">
    <property type="entry name" value="Acetylglutamate kinase-like"/>
    <property type="match status" value="1"/>
</dbReference>
<evidence type="ECO:0000256" key="6">
    <source>
        <dbReference type="ARBA" id="ARBA00022777"/>
    </source>
</evidence>
<dbReference type="Proteomes" id="UP000185829">
    <property type="component" value="Unassembled WGS sequence"/>
</dbReference>
<keyword evidence="5 9" id="KW-0808">Transferase</keyword>
<evidence type="ECO:0000313" key="12">
    <source>
        <dbReference type="Proteomes" id="UP000185829"/>
    </source>
</evidence>
<evidence type="ECO:0000256" key="3">
    <source>
        <dbReference type="ARBA" id="ARBA00013070"/>
    </source>
</evidence>
<dbReference type="PIRSF" id="PIRSF000723">
    <property type="entry name" value="Carbamate_kin"/>
    <property type="match status" value="1"/>
</dbReference>
<evidence type="ECO:0000256" key="4">
    <source>
        <dbReference type="ARBA" id="ARBA00022503"/>
    </source>
</evidence>
<accession>A0A9X8RDZ5</accession>
<comment type="catalytic activity">
    <reaction evidence="7">
        <text>hydrogencarbonate + NH4(+) + ATP = carbamoyl phosphate + ADP + H2O + H(+)</text>
        <dbReference type="Rhea" id="RHEA:10152"/>
        <dbReference type="ChEBI" id="CHEBI:15377"/>
        <dbReference type="ChEBI" id="CHEBI:15378"/>
        <dbReference type="ChEBI" id="CHEBI:17544"/>
        <dbReference type="ChEBI" id="CHEBI:28938"/>
        <dbReference type="ChEBI" id="CHEBI:30616"/>
        <dbReference type="ChEBI" id="CHEBI:58228"/>
        <dbReference type="ChEBI" id="CHEBI:456216"/>
        <dbReference type="EC" id="2.7.2.2"/>
    </reaction>
</comment>
<comment type="caution">
    <text evidence="11">The sequence shown here is derived from an EMBL/GenBank/DDBJ whole genome shotgun (WGS) entry which is preliminary data.</text>
</comment>
<gene>
    <name evidence="11" type="ORF">SAMN05878482_11092</name>
</gene>
<dbReference type="NCBIfam" id="TIGR00746">
    <property type="entry name" value="arcC"/>
    <property type="match status" value="1"/>
</dbReference>
<dbReference type="NCBIfam" id="NF009007">
    <property type="entry name" value="PRK12352.1"/>
    <property type="match status" value="1"/>
</dbReference>
<dbReference type="PRINTS" id="PR01469">
    <property type="entry name" value="CARBMTKINASE"/>
</dbReference>